<feature type="compositionally biased region" description="Low complexity" evidence="1">
    <location>
        <begin position="1"/>
        <end position="13"/>
    </location>
</feature>
<protein>
    <submittedName>
        <fullName evidence="2">Uncharacterized protein</fullName>
    </submittedName>
</protein>
<dbReference type="OrthoDB" id="3259047at2759"/>
<evidence type="ECO:0000313" key="3">
    <source>
        <dbReference type="Proteomes" id="UP000029665"/>
    </source>
</evidence>
<organism evidence="2 3">
    <name type="scientific">Pycnoporus cinnabarinus</name>
    <name type="common">Cinnabar-red polypore</name>
    <name type="synonym">Trametes cinnabarina</name>
    <dbReference type="NCBI Taxonomy" id="5643"/>
    <lineage>
        <taxon>Eukaryota</taxon>
        <taxon>Fungi</taxon>
        <taxon>Dikarya</taxon>
        <taxon>Basidiomycota</taxon>
        <taxon>Agaricomycotina</taxon>
        <taxon>Agaricomycetes</taxon>
        <taxon>Polyporales</taxon>
        <taxon>Polyporaceae</taxon>
        <taxon>Trametes</taxon>
    </lineage>
</organism>
<accession>A0A060SX90</accession>
<dbReference type="HOGENOM" id="CLU_035918_3_1_1"/>
<dbReference type="EMBL" id="CCBP010000415">
    <property type="protein sequence ID" value="CDO76814.1"/>
    <property type="molecule type" value="Genomic_DNA"/>
</dbReference>
<evidence type="ECO:0000256" key="1">
    <source>
        <dbReference type="SAM" id="MobiDB-lite"/>
    </source>
</evidence>
<reference evidence="2" key="1">
    <citation type="submission" date="2014-01" db="EMBL/GenBank/DDBJ databases">
        <title>The genome of the white-rot fungus Pycnoporus cinnabarinus: a basidiomycete model with a versatile arsenal for lignocellulosic biomass breakdown.</title>
        <authorList>
            <person name="Levasseur A."/>
            <person name="Lomascolo A."/>
            <person name="Ruiz-Duenas F.J."/>
            <person name="Uzan E."/>
            <person name="Piumi F."/>
            <person name="Kues U."/>
            <person name="Ram A.F.J."/>
            <person name="Murat C."/>
            <person name="Haon M."/>
            <person name="Benoit I."/>
            <person name="Arfi Y."/>
            <person name="Chevret D."/>
            <person name="Drula E."/>
            <person name="Kwon M.J."/>
            <person name="Gouret P."/>
            <person name="Lesage-Meessen L."/>
            <person name="Lombard V."/>
            <person name="Mariette J."/>
            <person name="Noirot C."/>
            <person name="Park J."/>
            <person name="Patyshakuliyeva A."/>
            <person name="Wieneger R.A.B."/>
            <person name="Wosten H.A.B."/>
            <person name="Martin F."/>
            <person name="Coutinho P.M."/>
            <person name="de Vries R."/>
            <person name="Martinez A.T."/>
            <person name="Klopp C."/>
            <person name="Pontarotti P."/>
            <person name="Henrissat B."/>
            <person name="Record E."/>
        </authorList>
    </citation>
    <scope>NUCLEOTIDE SEQUENCE [LARGE SCALE GENOMIC DNA]</scope>
    <source>
        <strain evidence="2">BRFM137</strain>
    </source>
</reference>
<sequence>MSSTASPAPAPSSKRPLPTEPVLTASGRRKPKTKHEESPFTHFGRHYVRAIEMFTLPSTVVTAGLLRDPDANEQRYSAIENRHYRSFQALVKLVPTFAMIIENEDAPPEEVQKLLDDFAGCLSLGASGAKSDDTSSLRGAVIDWLQKDFRKHANVDDLDRDMKTGRGFRNPITGHLLCPAVLNWDSESVRAELLDRTATINGDLINGSHWPNFLYAGTFNPDLPWVGFLQGKYLLRTYCHIFTSPSSAKGDMVAPGSARATRCGNAAIFGMTNVTEASIAYAAAQASSCPICPYSFKTQKACDALGLYNAIRDYLEAPEFAMEREALLLWWNRQFFPTHHVQRSTINHGLEQMRAARCKQAALAAAESAETSASGSGAEE</sequence>
<keyword evidence="3" id="KW-1185">Reference proteome</keyword>
<dbReference type="AlphaFoldDB" id="A0A060SX90"/>
<dbReference type="STRING" id="5643.A0A060SX90"/>
<dbReference type="Proteomes" id="UP000029665">
    <property type="component" value="Unassembled WGS sequence"/>
</dbReference>
<comment type="caution">
    <text evidence="2">The sequence shown here is derived from an EMBL/GenBank/DDBJ whole genome shotgun (WGS) entry which is preliminary data.</text>
</comment>
<evidence type="ECO:0000313" key="2">
    <source>
        <dbReference type="EMBL" id="CDO76814.1"/>
    </source>
</evidence>
<dbReference type="Pfam" id="PF20414">
    <property type="entry name" value="DUF6698"/>
    <property type="match status" value="1"/>
</dbReference>
<gene>
    <name evidence="2" type="ORF">BN946_scf185033.g11</name>
</gene>
<feature type="region of interest" description="Disordered" evidence="1">
    <location>
        <begin position="1"/>
        <end position="39"/>
    </location>
</feature>
<proteinExistence type="predicted"/>
<name>A0A060SX90_PYCCI</name>
<dbReference type="OMA" id="PEFAMER"/>
<dbReference type="InterPro" id="IPR046521">
    <property type="entry name" value="DUF6698"/>
</dbReference>